<evidence type="ECO:0000313" key="9">
    <source>
        <dbReference type="Proteomes" id="UP001501594"/>
    </source>
</evidence>
<reference evidence="9" key="1">
    <citation type="journal article" date="2019" name="Int. J. Syst. Evol. Microbiol.">
        <title>The Global Catalogue of Microorganisms (GCM) 10K type strain sequencing project: providing services to taxonomists for standard genome sequencing and annotation.</title>
        <authorList>
            <consortium name="The Broad Institute Genomics Platform"/>
            <consortium name="The Broad Institute Genome Sequencing Center for Infectious Disease"/>
            <person name="Wu L."/>
            <person name="Ma J."/>
        </authorList>
    </citation>
    <scope>NUCLEOTIDE SEQUENCE [LARGE SCALE GENOMIC DNA]</scope>
    <source>
        <strain evidence="9">JCM 17442</strain>
    </source>
</reference>
<gene>
    <name evidence="8" type="ORF">GCM10022256_29910</name>
</gene>
<keyword evidence="4" id="KW-0808">Transferase</keyword>
<dbReference type="PANTHER" id="PTHR37316:SF3">
    <property type="entry name" value="TEICHOIC ACID GLYCEROL-PHOSPHATE TRANSFERASE"/>
    <property type="match status" value="1"/>
</dbReference>
<sequence length="836" mass="91249">MNVTTVLTRSARKSVRAARFEALARFREQSIRDDTVLYEAFAGTGVLCNPEAIFREILSAPDLGHLRHVWVLDRAHLDDPATISEFRRHPRVSFVLRGSLAYFRAVSTSGYLINNATFPVWFSKRPGQIYLNTWHGTPLKAMGYDMPDGARESANTLRNFVAADYLLAQNSFMTETMYASAYKLAGHFQGRVIEEGYPRVDRQSLDSDAVTDVLDRLSTAGVPIGGRRIVLYAPTWRGASFGAPSDDVALLLARVADLQSRVGDDFVVLLKTHQILERFVGSSPALGAVLVPGSIPTNTLLGVVDTLVTDYSSIFFDFLATGRRIVFFAPDGAEYGSSRGMYFDADELPGPVCTDESAVAEAILQQDPAHASLRSVTRDEWQERFVPGPAGSAARVVDAVFRGRTAGLRLVDLSSSERSSVLIHVGNLSSNGITSAALNLLASLPTDRYDVSIAFTQTTSSQQVDNSSAVVESVRQFARDGGMNGSKLQHLRRRLLYRRGVAAAHREDPQQRRLWDDEWQRCFGASRFDVVIDFSGYSPFWSTLLLHSPGGHRSVWMHNDMVAEVGREVGGRRPLGVSLPSIFGLYREYDALVAVSPSLAEINQAKLSAELLSGRTIGSAVNVVDAEKILRLAAAPVFEGERPTVDGAEPPWAAALRDDDDAIWFVTVGRYTREKNHERLLMAFRDVHADEPRARLLVVGHGPLEDELRAQVDRLGLAGIAFITGALRNPFAVLHASDCFVLSSDYEGQPMVLLEAAVLGMPIVSTEFGSIEDALPDGIIRVVEASESGLAGGLREFLGGAIQPQAFDVDAYNAKARDQFAAAVGLPAAHEEDAVL</sequence>
<dbReference type="Gene3D" id="3.40.50.12580">
    <property type="match status" value="1"/>
</dbReference>
<evidence type="ECO:0000259" key="7">
    <source>
        <dbReference type="Pfam" id="PF00534"/>
    </source>
</evidence>
<dbReference type="InterPro" id="IPR001296">
    <property type="entry name" value="Glyco_trans_1"/>
</dbReference>
<keyword evidence="5" id="KW-0777">Teichoic acid biosynthesis</keyword>
<evidence type="ECO:0000256" key="5">
    <source>
        <dbReference type="ARBA" id="ARBA00022944"/>
    </source>
</evidence>
<evidence type="ECO:0000256" key="2">
    <source>
        <dbReference type="ARBA" id="ARBA00010488"/>
    </source>
</evidence>
<evidence type="ECO:0000313" key="8">
    <source>
        <dbReference type="EMBL" id="GAA4267379.1"/>
    </source>
</evidence>
<dbReference type="SUPFAM" id="SSF53756">
    <property type="entry name" value="UDP-Glycosyltransferase/glycogen phosphorylase"/>
    <property type="match status" value="1"/>
</dbReference>
<dbReference type="InterPro" id="IPR007554">
    <property type="entry name" value="Glycerophosphate_synth"/>
</dbReference>
<dbReference type="Gene3D" id="3.40.50.2000">
    <property type="entry name" value="Glycogen Phosphorylase B"/>
    <property type="match status" value="2"/>
</dbReference>
<keyword evidence="9" id="KW-1185">Reference proteome</keyword>
<dbReference type="InterPro" id="IPR051612">
    <property type="entry name" value="Teichoic_Acid_Biosynth"/>
</dbReference>
<dbReference type="RefSeq" id="WP_344797624.1">
    <property type="nucleotide sequence ID" value="NZ_BAABAU010000004.1"/>
</dbReference>
<dbReference type="Proteomes" id="UP001501594">
    <property type="component" value="Unassembled WGS sequence"/>
</dbReference>
<dbReference type="CDD" id="cd03811">
    <property type="entry name" value="GT4_GT28_WabH-like"/>
    <property type="match status" value="1"/>
</dbReference>
<dbReference type="Pfam" id="PF00534">
    <property type="entry name" value="Glycos_transf_1"/>
    <property type="match status" value="1"/>
</dbReference>
<evidence type="ECO:0000256" key="1">
    <source>
        <dbReference type="ARBA" id="ARBA00004202"/>
    </source>
</evidence>
<comment type="caution">
    <text evidence="8">The sequence shown here is derived from an EMBL/GenBank/DDBJ whole genome shotgun (WGS) entry which is preliminary data.</text>
</comment>
<organism evidence="8 9">
    <name type="scientific">Frondihabitans peucedani</name>
    <dbReference type="NCBI Taxonomy" id="598626"/>
    <lineage>
        <taxon>Bacteria</taxon>
        <taxon>Bacillati</taxon>
        <taxon>Actinomycetota</taxon>
        <taxon>Actinomycetes</taxon>
        <taxon>Micrococcales</taxon>
        <taxon>Microbacteriaceae</taxon>
        <taxon>Frondihabitans</taxon>
    </lineage>
</organism>
<evidence type="ECO:0000256" key="6">
    <source>
        <dbReference type="ARBA" id="ARBA00023136"/>
    </source>
</evidence>
<dbReference type="InterPro" id="IPR043148">
    <property type="entry name" value="TagF_C"/>
</dbReference>
<proteinExistence type="inferred from homology"/>
<accession>A0ABP8E5A0</accession>
<dbReference type="PANTHER" id="PTHR37316">
    <property type="entry name" value="TEICHOIC ACID GLYCEROL-PHOSPHATE PRIMASE"/>
    <property type="match status" value="1"/>
</dbReference>
<dbReference type="Pfam" id="PF04464">
    <property type="entry name" value="Glyphos_transf"/>
    <property type="match status" value="1"/>
</dbReference>
<name>A0ABP8E5A0_9MICO</name>
<comment type="similarity">
    <text evidence="2">Belongs to the CDP-glycerol glycerophosphotransferase family.</text>
</comment>
<keyword evidence="3" id="KW-1003">Cell membrane</keyword>
<dbReference type="InterPro" id="IPR043149">
    <property type="entry name" value="TagF_N"/>
</dbReference>
<feature type="domain" description="Glycosyl transferase family 1" evidence="7">
    <location>
        <begin position="657"/>
        <end position="800"/>
    </location>
</feature>
<dbReference type="EMBL" id="BAABAU010000004">
    <property type="protein sequence ID" value="GAA4267379.1"/>
    <property type="molecule type" value="Genomic_DNA"/>
</dbReference>
<comment type="subcellular location">
    <subcellularLocation>
        <location evidence="1">Cell membrane</location>
        <topology evidence="1">Peripheral membrane protein</topology>
    </subcellularLocation>
</comment>
<dbReference type="Gene3D" id="3.40.50.11820">
    <property type="match status" value="1"/>
</dbReference>
<keyword evidence="6" id="KW-0472">Membrane</keyword>
<protein>
    <recommendedName>
        <fullName evidence="7">Glycosyl transferase family 1 domain-containing protein</fullName>
    </recommendedName>
</protein>
<evidence type="ECO:0000256" key="4">
    <source>
        <dbReference type="ARBA" id="ARBA00022679"/>
    </source>
</evidence>
<evidence type="ECO:0000256" key="3">
    <source>
        <dbReference type="ARBA" id="ARBA00022475"/>
    </source>
</evidence>